<dbReference type="Pfam" id="PF03808">
    <property type="entry name" value="Glyco_tran_WecG"/>
    <property type="match status" value="1"/>
</dbReference>
<evidence type="ECO:0000259" key="4">
    <source>
        <dbReference type="PROSITE" id="PS51462"/>
    </source>
</evidence>
<dbReference type="STRING" id="1797985.A2Y83_04725"/>
<dbReference type="InterPro" id="IPR020476">
    <property type="entry name" value="Nudix_hydrolase"/>
</dbReference>
<feature type="domain" description="Nudix hydrolase" evidence="4">
    <location>
        <begin position="295"/>
        <end position="436"/>
    </location>
</feature>
<organism evidence="5 6">
    <name type="scientific">Candidatus Falkowbacteria bacterium RBG_13_39_14</name>
    <dbReference type="NCBI Taxonomy" id="1797985"/>
    <lineage>
        <taxon>Bacteria</taxon>
        <taxon>Candidatus Falkowiibacteriota</taxon>
    </lineage>
</organism>
<dbReference type="PANTHER" id="PTHR34136:SF1">
    <property type="entry name" value="UDP-N-ACETYL-D-MANNOSAMINURONIC ACID TRANSFERASE"/>
    <property type="match status" value="1"/>
</dbReference>
<dbReference type="GO" id="GO:0016758">
    <property type="term" value="F:hexosyltransferase activity"/>
    <property type="evidence" value="ECO:0007669"/>
    <property type="project" value="TreeGrafter"/>
</dbReference>
<feature type="non-terminal residue" evidence="5">
    <location>
        <position position="436"/>
    </location>
</feature>
<dbReference type="Proteomes" id="UP000178323">
    <property type="component" value="Unassembled WGS sequence"/>
</dbReference>
<keyword evidence="2" id="KW-0808">Transferase</keyword>
<evidence type="ECO:0000256" key="2">
    <source>
        <dbReference type="ARBA" id="ARBA00022679"/>
    </source>
</evidence>
<dbReference type="CDD" id="cd06533">
    <property type="entry name" value="Glyco_transf_WecG_TagA"/>
    <property type="match status" value="1"/>
</dbReference>
<dbReference type="InterPro" id="IPR004629">
    <property type="entry name" value="WecG_TagA_CpsF"/>
</dbReference>
<evidence type="ECO:0000313" key="5">
    <source>
        <dbReference type="EMBL" id="OGF20427.1"/>
    </source>
</evidence>
<protein>
    <recommendedName>
        <fullName evidence="4">Nudix hydrolase domain-containing protein</fullName>
    </recommendedName>
</protein>
<reference evidence="5 6" key="1">
    <citation type="journal article" date="2016" name="Nat. Commun.">
        <title>Thousands of microbial genomes shed light on interconnected biogeochemical processes in an aquifer system.</title>
        <authorList>
            <person name="Anantharaman K."/>
            <person name="Brown C.T."/>
            <person name="Hug L.A."/>
            <person name="Sharon I."/>
            <person name="Castelle C.J."/>
            <person name="Probst A.J."/>
            <person name="Thomas B.C."/>
            <person name="Singh A."/>
            <person name="Wilkins M.J."/>
            <person name="Karaoz U."/>
            <person name="Brodie E.L."/>
            <person name="Williams K.H."/>
            <person name="Hubbard S.S."/>
            <person name="Banfield J.F."/>
        </authorList>
    </citation>
    <scope>NUCLEOTIDE SEQUENCE [LARGE SCALE GENOMIC DNA]</scope>
</reference>
<dbReference type="InterPro" id="IPR020084">
    <property type="entry name" value="NUDIX_hydrolase_CS"/>
</dbReference>
<comment type="caution">
    <text evidence="5">The sequence shown here is derived from an EMBL/GenBank/DDBJ whole genome shotgun (WGS) entry which is preliminary data.</text>
</comment>
<keyword evidence="3" id="KW-0378">Hydrolase</keyword>
<sequence>MDYTYILGVKVHKIKKIDILKKIDLWLAGESFHYITTVNPEFVLAAEDDKEFKDILNNSDLAIPDGIGLKFAAWMFGKNIYRTTGADLTRDILQLSAEKDMKVYFFIWKNGLSSAEEIITKLEIRNWHVSRLRNQGAGRKLAERNREGTLNIEGQAIEKDGSGIDWKKFNEFNSDILLVGLGAPHQEKLIAKIRSGWIGDADRVSSAHGKIPPNPPLQKGGVKLAMGVGTSFDFLCGKIKRAPKVMRICGLEWLYRVCQPPKPPHKYHYRFKRIYNAVAIFPWRVIIWKLRMIFKLRQGATAVILNKENKILLCQRTDDPNHWQFPKGGIEKGESSEGALKREIYEEVGIKNIEVIKKLDKKYIYTYNEPRHWGNLIKLKYGYKGQVSDIFIVRFFGSDEVKLEEGFFTDYKWVSIDELLDRLHPFRRRLGEIVLK</sequence>
<gene>
    <name evidence="5" type="ORF">A2Y83_04725</name>
</gene>
<dbReference type="GO" id="GO:0016787">
    <property type="term" value="F:hydrolase activity"/>
    <property type="evidence" value="ECO:0007669"/>
    <property type="project" value="UniProtKB-KW"/>
</dbReference>
<dbReference type="PROSITE" id="PS00893">
    <property type="entry name" value="NUDIX_BOX"/>
    <property type="match status" value="1"/>
</dbReference>
<dbReference type="Gene3D" id="3.90.79.10">
    <property type="entry name" value="Nucleoside Triphosphate Pyrophosphohydrolase"/>
    <property type="match status" value="1"/>
</dbReference>
<name>A0A1F5S152_9BACT</name>
<accession>A0A1F5S152</accession>
<evidence type="ECO:0000313" key="6">
    <source>
        <dbReference type="Proteomes" id="UP000178323"/>
    </source>
</evidence>
<dbReference type="PROSITE" id="PS51462">
    <property type="entry name" value="NUDIX"/>
    <property type="match status" value="1"/>
</dbReference>
<keyword evidence="1" id="KW-0328">Glycosyltransferase</keyword>
<dbReference type="SUPFAM" id="SSF55811">
    <property type="entry name" value="Nudix"/>
    <property type="match status" value="1"/>
</dbReference>
<dbReference type="PANTHER" id="PTHR34136">
    <property type="match status" value="1"/>
</dbReference>
<dbReference type="InterPro" id="IPR000086">
    <property type="entry name" value="NUDIX_hydrolase_dom"/>
</dbReference>
<dbReference type="Pfam" id="PF00293">
    <property type="entry name" value="NUDIX"/>
    <property type="match status" value="1"/>
</dbReference>
<dbReference type="AlphaFoldDB" id="A0A1F5S152"/>
<evidence type="ECO:0000256" key="3">
    <source>
        <dbReference type="ARBA" id="ARBA00022801"/>
    </source>
</evidence>
<proteinExistence type="predicted"/>
<evidence type="ECO:0000256" key="1">
    <source>
        <dbReference type="ARBA" id="ARBA00022676"/>
    </source>
</evidence>
<dbReference type="PRINTS" id="PR00502">
    <property type="entry name" value="NUDIXFAMILY"/>
</dbReference>
<dbReference type="EMBL" id="MFFS01000084">
    <property type="protein sequence ID" value="OGF20427.1"/>
    <property type="molecule type" value="Genomic_DNA"/>
</dbReference>
<dbReference type="InterPro" id="IPR015797">
    <property type="entry name" value="NUDIX_hydrolase-like_dom_sf"/>
</dbReference>